<dbReference type="EMBL" id="JAGTJQ010000011">
    <property type="protein sequence ID" value="KAH7018333.1"/>
    <property type="molecule type" value="Genomic_DNA"/>
</dbReference>
<evidence type="ECO:0000313" key="5">
    <source>
        <dbReference type="Proteomes" id="UP000756346"/>
    </source>
</evidence>
<evidence type="ECO:0000256" key="2">
    <source>
        <dbReference type="ARBA" id="ARBA00022857"/>
    </source>
</evidence>
<keyword evidence="2" id="KW-0521">NADP</keyword>
<dbReference type="Gene3D" id="3.40.50.720">
    <property type="entry name" value="NAD(P)-binding Rossmann-like Domain"/>
    <property type="match status" value="1"/>
</dbReference>
<keyword evidence="3" id="KW-0560">Oxidoreductase</keyword>
<dbReference type="RefSeq" id="XP_046006600.1">
    <property type="nucleotide sequence ID" value="XM_046159605.1"/>
</dbReference>
<proteinExistence type="inferred from homology"/>
<evidence type="ECO:0000313" key="4">
    <source>
        <dbReference type="EMBL" id="KAH7018333.1"/>
    </source>
</evidence>
<keyword evidence="5" id="KW-1185">Reference proteome</keyword>
<dbReference type="Pfam" id="PF13561">
    <property type="entry name" value="adh_short_C2"/>
    <property type="match status" value="1"/>
</dbReference>
<name>A0A9P9BJN8_9PEZI</name>
<dbReference type="AlphaFoldDB" id="A0A9P9BJN8"/>
<evidence type="ECO:0000256" key="1">
    <source>
        <dbReference type="ARBA" id="ARBA00006484"/>
    </source>
</evidence>
<dbReference type="PANTHER" id="PTHR43618:SF8">
    <property type="entry name" value="7ALPHA-HYDROXYSTEROID DEHYDROGENASE"/>
    <property type="match status" value="1"/>
</dbReference>
<dbReference type="PRINTS" id="PR00081">
    <property type="entry name" value="GDHRDH"/>
</dbReference>
<dbReference type="InterPro" id="IPR002347">
    <property type="entry name" value="SDR_fam"/>
</dbReference>
<reference evidence="4" key="1">
    <citation type="journal article" date="2021" name="Nat. Commun.">
        <title>Genetic determinants of endophytism in the Arabidopsis root mycobiome.</title>
        <authorList>
            <person name="Mesny F."/>
            <person name="Miyauchi S."/>
            <person name="Thiergart T."/>
            <person name="Pickel B."/>
            <person name="Atanasova L."/>
            <person name="Karlsson M."/>
            <person name="Huettel B."/>
            <person name="Barry K.W."/>
            <person name="Haridas S."/>
            <person name="Chen C."/>
            <person name="Bauer D."/>
            <person name="Andreopoulos W."/>
            <person name="Pangilinan J."/>
            <person name="LaButti K."/>
            <person name="Riley R."/>
            <person name="Lipzen A."/>
            <person name="Clum A."/>
            <person name="Drula E."/>
            <person name="Henrissat B."/>
            <person name="Kohler A."/>
            <person name="Grigoriev I.V."/>
            <person name="Martin F.M."/>
            <person name="Hacquard S."/>
        </authorList>
    </citation>
    <scope>NUCLEOTIDE SEQUENCE</scope>
    <source>
        <strain evidence="4">MPI-CAGE-CH-0230</strain>
    </source>
</reference>
<accession>A0A9P9BJN8</accession>
<comment type="caution">
    <text evidence="4">The sequence shown here is derived from an EMBL/GenBank/DDBJ whole genome shotgun (WGS) entry which is preliminary data.</text>
</comment>
<dbReference type="Proteomes" id="UP000756346">
    <property type="component" value="Unassembled WGS sequence"/>
</dbReference>
<evidence type="ECO:0000256" key="3">
    <source>
        <dbReference type="ARBA" id="ARBA00023002"/>
    </source>
</evidence>
<dbReference type="InterPro" id="IPR052178">
    <property type="entry name" value="Sec_Metab_Biosynth_SDR"/>
</dbReference>
<dbReference type="GeneID" id="70189151"/>
<dbReference type="GO" id="GO:0016491">
    <property type="term" value="F:oxidoreductase activity"/>
    <property type="evidence" value="ECO:0007669"/>
    <property type="project" value="UniProtKB-KW"/>
</dbReference>
<dbReference type="InterPro" id="IPR036291">
    <property type="entry name" value="NAD(P)-bd_dom_sf"/>
</dbReference>
<evidence type="ECO:0008006" key="6">
    <source>
        <dbReference type="Google" id="ProtNLM"/>
    </source>
</evidence>
<dbReference type="PRINTS" id="PR00080">
    <property type="entry name" value="SDRFAMILY"/>
</dbReference>
<organism evidence="4 5">
    <name type="scientific">Microdochium trichocladiopsis</name>
    <dbReference type="NCBI Taxonomy" id="1682393"/>
    <lineage>
        <taxon>Eukaryota</taxon>
        <taxon>Fungi</taxon>
        <taxon>Dikarya</taxon>
        <taxon>Ascomycota</taxon>
        <taxon>Pezizomycotina</taxon>
        <taxon>Sordariomycetes</taxon>
        <taxon>Xylariomycetidae</taxon>
        <taxon>Xylariales</taxon>
        <taxon>Microdochiaceae</taxon>
        <taxon>Microdochium</taxon>
    </lineage>
</organism>
<comment type="similarity">
    <text evidence="1">Belongs to the short-chain dehydrogenases/reductases (SDR) family.</text>
</comment>
<protein>
    <recommendedName>
        <fullName evidence="6">3-oxoacyl-reductase</fullName>
    </recommendedName>
</protein>
<dbReference type="SUPFAM" id="SSF51735">
    <property type="entry name" value="NAD(P)-binding Rossmann-fold domains"/>
    <property type="match status" value="1"/>
</dbReference>
<dbReference type="FunFam" id="3.40.50.720:FF:000084">
    <property type="entry name" value="Short-chain dehydrogenase reductase"/>
    <property type="match status" value="1"/>
</dbReference>
<dbReference type="OrthoDB" id="294295at2759"/>
<gene>
    <name evidence="4" type="ORF">B0I36DRAFT_368362</name>
</gene>
<sequence length="294" mass="30640">MAHTDSSIDLTVKSLFSFASQTVLITGGASGLGEMAAQAFVQNDARVIIASRKKKDLEATADRLNKLGPGKCEYIVADLKDKAGCEALVAEVKKRTDKLDVLMNNSGATWGAPYDDFPESGWDKIMALNVKAIFYVTAGLHHLLTKDATADAPSRVINIASVAGISTMDVTAGEDGGLSPPGTGTFSYAPSKAACIHLSKIQASKLMSEHVTVNCIAPGVFPSKMSAFGLKEAGDLLRAVQPSGRVGKPEDFAGLVLFVASKGAAHITGNVFEIDGGVNLTGAKGKGMAKKARL</sequence>
<dbReference type="PANTHER" id="PTHR43618">
    <property type="entry name" value="7-ALPHA-HYDROXYSTEROID DEHYDROGENASE"/>
    <property type="match status" value="1"/>
</dbReference>